<evidence type="ECO:0000313" key="2">
    <source>
        <dbReference type="Proteomes" id="UP001154282"/>
    </source>
</evidence>
<protein>
    <submittedName>
        <fullName evidence="1">Uncharacterized protein</fullName>
    </submittedName>
</protein>
<dbReference type="EMBL" id="CAMGYJ010000008">
    <property type="protein sequence ID" value="CAI0462069.1"/>
    <property type="molecule type" value="Genomic_DNA"/>
</dbReference>
<sequence length="38" mass="4452">MGFQLCKGSRLWTLPAAERPSIIERKKRKSANPDKYFQ</sequence>
<comment type="caution">
    <text evidence="1">The sequence shown here is derived from an EMBL/GenBank/DDBJ whole genome shotgun (WGS) entry which is preliminary data.</text>
</comment>
<gene>
    <name evidence="1" type="ORF">LITE_LOCUS35203</name>
</gene>
<accession>A0AAV0NTW7</accession>
<dbReference type="AlphaFoldDB" id="A0AAV0NTW7"/>
<evidence type="ECO:0000313" key="1">
    <source>
        <dbReference type="EMBL" id="CAI0462069.1"/>
    </source>
</evidence>
<organism evidence="1 2">
    <name type="scientific">Linum tenue</name>
    <dbReference type="NCBI Taxonomy" id="586396"/>
    <lineage>
        <taxon>Eukaryota</taxon>
        <taxon>Viridiplantae</taxon>
        <taxon>Streptophyta</taxon>
        <taxon>Embryophyta</taxon>
        <taxon>Tracheophyta</taxon>
        <taxon>Spermatophyta</taxon>
        <taxon>Magnoliopsida</taxon>
        <taxon>eudicotyledons</taxon>
        <taxon>Gunneridae</taxon>
        <taxon>Pentapetalae</taxon>
        <taxon>rosids</taxon>
        <taxon>fabids</taxon>
        <taxon>Malpighiales</taxon>
        <taxon>Linaceae</taxon>
        <taxon>Linum</taxon>
    </lineage>
</organism>
<dbReference type="Proteomes" id="UP001154282">
    <property type="component" value="Unassembled WGS sequence"/>
</dbReference>
<reference evidence="1" key="1">
    <citation type="submission" date="2022-08" db="EMBL/GenBank/DDBJ databases">
        <authorList>
            <person name="Gutierrez-Valencia J."/>
        </authorList>
    </citation>
    <scope>NUCLEOTIDE SEQUENCE</scope>
</reference>
<proteinExistence type="predicted"/>
<name>A0AAV0NTW7_9ROSI</name>
<keyword evidence="2" id="KW-1185">Reference proteome</keyword>